<dbReference type="GO" id="GO:0008270">
    <property type="term" value="F:zinc ion binding"/>
    <property type="evidence" value="ECO:0007669"/>
    <property type="project" value="UniProtKB-KW"/>
</dbReference>
<dbReference type="Pfam" id="PF13920">
    <property type="entry name" value="zf-C3HC4_3"/>
    <property type="match status" value="1"/>
</dbReference>
<dbReference type="OMA" id="RWGCKAC"/>
<evidence type="ECO:0000313" key="6">
    <source>
        <dbReference type="Proteomes" id="UP000026962"/>
    </source>
</evidence>
<dbReference type="PANTHER" id="PTHR42647">
    <property type="entry name" value="SBP (S-RIBONUCLEASE BINDING PROTEIN) FAMILY PROTEIN"/>
    <property type="match status" value="1"/>
</dbReference>
<evidence type="ECO:0000256" key="1">
    <source>
        <dbReference type="ARBA" id="ARBA00022723"/>
    </source>
</evidence>
<feature type="coiled-coil region" evidence="4">
    <location>
        <begin position="177"/>
        <end position="211"/>
    </location>
</feature>
<keyword evidence="4" id="KW-0175">Coiled coil</keyword>
<dbReference type="STRING" id="4537.A0A0E0MG39"/>
<dbReference type="Proteomes" id="UP000026962">
    <property type="component" value="Chromosome 11"/>
</dbReference>
<keyword evidence="2" id="KW-0863">Zinc-finger</keyword>
<dbReference type="Gene3D" id="3.30.40.10">
    <property type="entry name" value="Zinc/RING finger domain, C3HC4 (zinc finger)"/>
    <property type="match status" value="1"/>
</dbReference>
<dbReference type="EnsemblPlants" id="OPUNC11G13310.1">
    <property type="protein sequence ID" value="OPUNC11G13310.1"/>
    <property type="gene ID" value="OPUNC11G13310"/>
</dbReference>
<evidence type="ECO:0000256" key="3">
    <source>
        <dbReference type="ARBA" id="ARBA00022833"/>
    </source>
</evidence>
<evidence type="ECO:0000256" key="2">
    <source>
        <dbReference type="ARBA" id="ARBA00022771"/>
    </source>
</evidence>
<dbReference type="InterPro" id="IPR013083">
    <property type="entry name" value="Znf_RING/FYVE/PHD"/>
</dbReference>
<evidence type="ECO:0000256" key="4">
    <source>
        <dbReference type="SAM" id="Coils"/>
    </source>
</evidence>
<accession>A0A0E0MG39</accession>
<dbReference type="CDD" id="cd16649">
    <property type="entry name" value="mRING-HC-C3HC5_CGRF1-like"/>
    <property type="match status" value="1"/>
</dbReference>
<dbReference type="PANTHER" id="PTHR42647:SF68">
    <property type="entry name" value="OS11G0542100 PROTEIN"/>
    <property type="match status" value="1"/>
</dbReference>
<reference evidence="5" key="1">
    <citation type="submission" date="2015-04" db="UniProtKB">
        <authorList>
            <consortium name="EnsemblPlants"/>
        </authorList>
    </citation>
    <scope>IDENTIFICATION</scope>
</reference>
<keyword evidence="3" id="KW-0862">Zinc</keyword>
<protein>
    <recommendedName>
        <fullName evidence="7">RING-type domain-containing protein</fullName>
    </recommendedName>
</protein>
<dbReference type="eggNOG" id="KOG1100">
    <property type="taxonomic scope" value="Eukaryota"/>
</dbReference>
<keyword evidence="6" id="KW-1185">Reference proteome</keyword>
<evidence type="ECO:0000313" key="5">
    <source>
        <dbReference type="EnsemblPlants" id="OPUNC11G13310.1"/>
    </source>
</evidence>
<evidence type="ECO:0008006" key="7">
    <source>
        <dbReference type="Google" id="ProtNLM"/>
    </source>
</evidence>
<sequence length="345" mass="35642">MAVQARCGGGFAGGDEFAVAQEYYGALVAKAAMAKNGYNCAAVVSGGGAQSGLTCNNGGGGGGGGGVVVSRKRGREVEQQYVPSSAALLPIPGMVKAVLPSPSPAVDVAASRLVESGMACTSGRSPAVASFGDALASEMFVQSGEIDAVVRAECERLRAGVEQARKRQCQALVRAAAAMASRRLQEKEAELVAARRRAAELEERLRQAAAESQAWCGLARSNEAVAAGLRATLDHLLLRAAAPPPVEGYGESDGPDTADDAQSCCFEATNTAAPPPSGRRGGSGRWGCKACGEREASVLLLPCRHLCLCRECEPRAEVCPGLPRRQESLRRGAFAGGRVNIVTDR</sequence>
<dbReference type="HOGENOM" id="CLU_038018_1_0_1"/>
<reference evidence="5" key="2">
    <citation type="submission" date="2018-05" db="EMBL/GenBank/DDBJ databases">
        <title>OpunRS2 (Oryza punctata Reference Sequence Version 2).</title>
        <authorList>
            <person name="Zhang J."/>
            <person name="Kudrna D."/>
            <person name="Lee S."/>
            <person name="Talag J."/>
            <person name="Welchert J."/>
            <person name="Wing R.A."/>
        </authorList>
    </citation>
    <scope>NUCLEOTIDE SEQUENCE [LARGE SCALE GENOMIC DNA]</scope>
</reference>
<keyword evidence="1" id="KW-0479">Metal-binding</keyword>
<name>A0A0E0MG39_ORYPU</name>
<dbReference type="AlphaFoldDB" id="A0A0E0MG39"/>
<dbReference type="Gramene" id="OPUNC11G13310.1">
    <property type="protein sequence ID" value="OPUNC11G13310.1"/>
    <property type="gene ID" value="OPUNC11G13310"/>
</dbReference>
<proteinExistence type="predicted"/>
<organism evidence="5">
    <name type="scientific">Oryza punctata</name>
    <name type="common">Red rice</name>
    <dbReference type="NCBI Taxonomy" id="4537"/>
    <lineage>
        <taxon>Eukaryota</taxon>
        <taxon>Viridiplantae</taxon>
        <taxon>Streptophyta</taxon>
        <taxon>Embryophyta</taxon>
        <taxon>Tracheophyta</taxon>
        <taxon>Spermatophyta</taxon>
        <taxon>Magnoliopsida</taxon>
        <taxon>Liliopsida</taxon>
        <taxon>Poales</taxon>
        <taxon>Poaceae</taxon>
        <taxon>BOP clade</taxon>
        <taxon>Oryzoideae</taxon>
        <taxon>Oryzeae</taxon>
        <taxon>Oryzinae</taxon>
        <taxon>Oryza</taxon>
    </lineage>
</organism>
<dbReference type="GO" id="GO:0004842">
    <property type="term" value="F:ubiquitin-protein transferase activity"/>
    <property type="evidence" value="ECO:0007669"/>
    <property type="project" value="TreeGrafter"/>
</dbReference>